<name>A0AAD9IM30_PROWI</name>
<dbReference type="Pfam" id="PF09409">
    <property type="entry name" value="PUB"/>
    <property type="match status" value="1"/>
</dbReference>
<dbReference type="Gene3D" id="1.20.58.2190">
    <property type="match status" value="1"/>
</dbReference>
<dbReference type="Proteomes" id="UP001255856">
    <property type="component" value="Unassembled WGS sequence"/>
</dbReference>
<dbReference type="PANTHER" id="PTHR46713:SF1">
    <property type="entry name" value="F13M7.16 PROTEIN"/>
    <property type="match status" value="1"/>
</dbReference>
<organism evidence="3 4">
    <name type="scientific">Prototheca wickerhamii</name>
    <dbReference type="NCBI Taxonomy" id="3111"/>
    <lineage>
        <taxon>Eukaryota</taxon>
        <taxon>Viridiplantae</taxon>
        <taxon>Chlorophyta</taxon>
        <taxon>core chlorophytes</taxon>
        <taxon>Trebouxiophyceae</taxon>
        <taxon>Chlorellales</taxon>
        <taxon>Chlorellaceae</taxon>
        <taxon>Prototheca</taxon>
    </lineage>
</organism>
<proteinExistence type="predicted"/>
<sequence length="164" mass="17565">MKQEDKRERRRRLGLPEELTPEELEAERKKAEQRAAQEAARKLPAPTVVPDADRFRDALVAVKKAHAADAAAVTLCFQTLFKLVSNVATAPDVPKFRRVNAGNAALSARLLPGSVDFLKAVGWTEAAEPGVLELVPGGAGEQARLAAAGAQLHSALHNPFFGAL</sequence>
<dbReference type="AlphaFoldDB" id="A0AAD9IM30"/>
<protein>
    <recommendedName>
        <fullName evidence="2">PUB domain-containing protein</fullName>
    </recommendedName>
</protein>
<evidence type="ECO:0000313" key="3">
    <source>
        <dbReference type="EMBL" id="KAK2080111.1"/>
    </source>
</evidence>
<accession>A0AAD9IM30</accession>
<dbReference type="SUPFAM" id="SSF143503">
    <property type="entry name" value="PUG domain-like"/>
    <property type="match status" value="1"/>
</dbReference>
<reference evidence="3" key="1">
    <citation type="submission" date="2021-01" db="EMBL/GenBank/DDBJ databases">
        <authorList>
            <person name="Eckstrom K.M.E."/>
        </authorList>
    </citation>
    <scope>NUCLEOTIDE SEQUENCE</scope>
    <source>
        <strain evidence="3">UVCC 0001</strain>
    </source>
</reference>
<comment type="caution">
    <text evidence="3">The sequence shown here is derived from an EMBL/GenBank/DDBJ whole genome shotgun (WGS) entry which is preliminary data.</text>
</comment>
<dbReference type="InterPro" id="IPR036339">
    <property type="entry name" value="PUB-like_dom_sf"/>
</dbReference>
<feature type="region of interest" description="Disordered" evidence="1">
    <location>
        <begin position="1"/>
        <end position="42"/>
    </location>
</feature>
<gene>
    <name evidence="3" type="ORF">QBZ16_002507</name>
</gene>
<feature type="compositionally biased region" description="Basic and acidic residues" evidence="1">
    <location>
        <begin position="26"/>
        <end position="41"/>
    </location>
</feature>
<feature type="domain" description="PUB" evidence="2">
    <location>
        <begin position="72"/>
        <end position="128"/>
    </location>
</feature>
<evidence type="ECO:0000256" key="1">
    <source>
        <dbReference type="SAM" id="MobiDB-lite"/>
    </source>
</evidence>
<evidence type="ECO:0000313" key="4">
    <source>
        <dbReference type="Proteomes" id="UP001255856"/>
    </source>
</evidence>
<keyword evidence="4" id="KW-1185">Reference proteome</keyword>
<evidence type="ECO:0000259" key="2">
    <source>
        <dbReference type="Pfam" id="PF09409"/>
    </source>
</evidence>
<dbReference type="InterPro" id="IPR018997">
    <property type="entry name" value="PUB_domain"/>
</dbReference>
<dbReference type="PANTHER" id="PTHR46713">
    <property type="entry name" value="F13M7.16 PROTEIN"/>
    <property type="match status" value="1"/>
</dbReference>
<dbReference type="EMBL" id="JASFZW010000002">
    <property type="protein sequence ID" value="KAK2080111.1"/>
    <property type="molecule type" value="Genomic_DNA"/>
</dbReference>